<dbReference type="PANTHER" id="PTHR23159">
    <property type="entry name" value="CENTROSOMAL PROTEIN 2"/>
    <property type="match status" value="1"/>
</dbReference>
<dbReference type="PANTHER" id="PTHR23159:SF31">
    <property type="entry name" value="CENTROSOME-ASSOCIATED PROTEIN CEP250 ISOFORM X1"/>
    <property type="match status" value="1"/>
</dbReference>
<gene>
    <name evidence="3" type="ORF">MTY_1935</name>
</gene>
<dbReference type="Proteomes" id="UP000063718">
    <property type="component" value="Unassembled WGS sequence"/>
</dbReference>
<evidence type="ECO:0000256" key="1">
    <source>
        <dbReference type="SAM" id="Coils"/>
    </source>
</evidence>
<keyword evidence="1" id="KW-0175">Coiled coil</keyword>
<proteinExistence type="predicted"/>
<evidence type="ECO:0000313" key="3">
    <source>
        <dbReference type="EMBL" id="GAF26595.1"/>
    </source>
</evidence>
<feature type="compositionally biased region" description="Low complexity" evidence="2">
    <location>
        <begin position="186"/>
        <end position="219"/>
    </location>
</feature>
<protein>
    <submittedName>
        <fullName evidence="3">Membrane-fusion protein</fullName>
    </submittedName>
</protein>
<reference evidence="3" key="1">
    <citation type="journal article" date="2014" name="Gene">
        <title>Genome-guided analysis of transformation efficiency and carbon dioxide assimilation by Moorella thermoacetica Y72.</title>
        <authorList>
            <person name="Tsukahara K."/>
            <person name="Kita A."/>
            <person name="Nakashimada Y."/>
            <person name="Hoshino T."/>
            <person name="Murakami K."/>
        </authorList>
    </citation>
    <scope>NUCLEOTIDE SEQUENCE [LARGE SCALE GENOMIC DNA]</scope>
    <source>
        <strain evidence="3">Y72</strain>
    </source>
</reference>
<organism evidence="3">
    <name type="scientific">Moorella thermoacetica Y72</name>
    <dbReference type="NCBI Taxonomy" id="1325331"/>
    <lineage>
        <taxon>Bacteria</taxon>
        <taxon>Bacillati</taxon>
        <taxon>Bacillota</taxon>
        <taxon>Clostridia</taxon>
        <taxon>Neomoorellales</taxon>
        <taxon>Neomoorellaceae</taxon>
        <taxon>Neomoorella</taxon>
    </lineage>
</organism>
<feature type="coiled-coil region" evidence="1">
    <location>
        <begin position="345"/>
        <end position="474"/>
    </location>
</feature>
<accession>A0A0S6UFR4</accession>
<evidence type="ECO:0000256" key="2">
    <source>
        <dbReference type="SAM" id="MobiDB-lite"/>
    </source>
</evidence>
<dbReference type="Gene3D" id="1.10.287.1490">
    <property type="match status" value="1"/>
</dbReference>
<sequence>MVNPKNQEEVTPMAKKPKSMPVPKITKVKVTGKIDSLTDFLKLRLFEYSPQSVEELIHEARHRLLPNQLPAKVQKNVNRCLTKNPCFRSEGKGLWCLRLDGLKENDAGHRVLQAQGDALRLNEINQELKEAGKPEIPGEQKLVSDGRFIRLKDGRWGLIHWTYIEPEPAIEIDRGQMEVAATAGKTTPGNNPAAVAPAAAATGGKPAPAAVAAPPTGGKMATANSMKTGPGSDPAPQPATGKPAPDGRVDDPPTILPLARPALAGGQENKDTDFWDKLFPLKHTGEKTSPATPAATREIREQPAWEEIAAGAEAASLSLDTGLPGRALKEFSLINGGKSGSGRQVELKDSEREKLQQEIQDLRQENKNLLGDLEKLHRRKEELRQELTQLEEQLVNLRVERDTLKKRVSHLETRLMQLQGTLNKTVSDAQAEQSRLKQQLREQEYRLQTTLIANEDLERTVADLQKERQDLKRQLSFWPVRLALRLASLLGFSLPRERARARAYGR</sequence>
<dbReference type="AlphaFoldDB" id="A0A0S6UFR4"/>
<feature type="region of interest" description="Disordered" evidence="2">
    <location>
        <begin position="183"/>
        <end position="271"/>
    </location>
</feature>
<dbReference type="EMBL" id="DF238840">
    <property type="protein sequence ID" value="GAF26595.1"/>
    <property type="molecule type" value="Genomic_DNA"/>
</dbReference>
<name>A0A0S6UFR4_NEOTH</name>